<dbReference type="PANTHER" id="PTHR32361:SF9">
    <property type="entry name" value="FERRIC REDUCTASE TRANSMEMBRANE COMPONENT 3-RELATED"/>
    <property type="match status" value="1"/>
</dbReference>
<dbReference type="InterPro" id="IPR013112">
    <property type="entry name" value="FAD-bd_8"/>
</dbReference>
<feature type="transmembrane region" description="Helical" evidence="20">
    <location>
        <begin position="154"/>
        <end position="173"/>
    </location>
</feature>
<evidence type="ECO:0000256" key="7">
    <source>
        <dbReference type="ARBA" id="ARBA00022617"/>
    </source>
</evidence>
<evidence type="ECO:0000256" key="8">
    <source>
        <dbReference type="ARBA" id="ARBA00022630"/>
    </source>
</evidence>
<dbReference type="Pfam" id="PF08022">
    <property type="entry name" value="FAD_binding_8"/>
    <property type="match status" value="1"/>
</dbReference>
<feature type="domain" description="FAD-binding FR-type" evidence="22">
    <location>
        <begin position="403"/>
        <end position="519"/>
    </location>
</feature>
<dbReference type="SFLD" id="SFLDS00052">
    <property type="entry name" value="Ferric_Reductase_Domain"/>
    <property type="match status" value="1"/>
</dbReference>
<dbReference type="HOGENOM" id="CLU_010365_4_0_1"/>
<evidence type="ECO:0000256" key="21">
    <source>
        <dbReference type="SAM" id="SignalP"/>
    </source>
</evidence>
<evidence type="ECO:0000256" key="10">
    <source>
        <dbReference type="ARBA" id="ARBA00022827"/>
    </source>
</evidence>
<keyword evidence="10" id="KW-0274">FAD</keyword>
<keyword evidence="17 20" id="KW-0472">Membrane</keyword>
<evidence type="ECO:0000256" key="2">
    <source>
        <dbReference type="ARBA" id="ARBA00004651"/>
    </source>
</evidence>
<feature type="transmembrane region" description="Helical" evidence="20">
    <location>
        <begin position="340"/>
        <end position="362"/>
    </location>
</feature>
<protein>
    <recommendedName>
        <fullName evidence="4">ferric-chelate reductase (NADPH)</fullName>
        <ecNumber evidence="4">1.16.1.9</ecNumber>
    </recommendedName>
</protein>
<feature type="signal peptide" evidence="21">
    <location>
        <begin position="1"/>
        <end position="16"/>
    </location>
</feature>
<evidence type="ECO:0000256" key="1">
    <source>
        <dbReference type="ARBA" id="ARBA00001974"/>
    </source>
</evidence>
<dbReference type="Gene3D" id="3.40.50.80">
    <property type="entry name" value="Nucleotide-binding domain of ferredoxin-NADP reductase (FNR) module"/>
    <property type="match status" value="1"/>
</dbReference>
<evidence type="ECO:0000256" key="20">
    <source>
        <dbReference type="SAM" id="Phobius"/>
    </source>
</evidence>
<feature type="transmembrane region" description="Helical" evidence="20">
    <location>
        <begin position="270"/>
        <end position="289"/>
    </location>
</feature>
<dbReference type="GO" id="GO:0015677">
    <property type="term" value="P:copper ion import"/>
    <property type="evidence" value="ECO:0007669"/>
    <property type="project" value="TreeGrafter"/>
</dbReference>
<keyword evidence="14 23" id="KW-0560">Oxidoreductase</keyword>
<keyword evidence="8" id="KW-0285">Flavoprotein</keyword>
<dbReference type="SUPFAM" id="SSF63380">
    <property type="entry name" value="Riboflavin synthase domain-like"/>
    <property type="match status" value="1"/>
</dbReference>
<dbReference type="InterPro" id="IPR039261">
    <property type="entry name" value="FNR_nucleotide-bd"/>
</dbReference>
<dbReference type="CDD" id="cd06186">
    <property type="entry name" value="NOX_Duox_like_FAD_NADP"/>
    <property type="match status" value="1"/>
</dbReference>
<keyword evidence="13 20" id="KW-1133">Transmembrane helix</keyword>
<evidence type="ECO:0000259" key="22">
    <source>
        <dbReference type="PROSITE" id="PS51384"/>
    </source>
</evidence>
<evidence type="ECO:0000256" key="9">
    <source>
        <dbReference type="ARBA" id="ARBA00022692"/>
    </source>
</evidence>
<dbReference type="Pfam" id="PF01794">
    <property type="entry name" value="Ferric_reduct"/>
    <property type="match status" value="1"/>
</dbReference>
<comment type="cofactor">
    <cofactor evidence="1">
        <name>FAD</name>
        <dbReference type="ChEBI" id="CHEBI:57692"/>
    </cofactor>
</comment>
<feature type="transmembrane region" description="Helical" evidence="20">
    <location>
        <begin position="211"/>
        <end position="234"/>
    </location>
</feature>
<evidence type="ECO:0000256" key="3">
    <source>
        <dbReference type="ARBA" id="ARBA00006278"/>
    </source>
</evidence>
<dbReference type="SUPFAM" id="SSF52343">
    <property type="entry name" value="Ferredoxin reductase-like, C-terminal NADP-linked domain"/>
    <property type="match status" value="1"/>
</dbReference>
<dbReference type="GO" id="GO:0006826">
    <property type="term" value="P:iron ion transport"/>
    <property type="evidence" value="ECO:0007669"/>
    <property type="project" value="TreeGrafter"/>
</dbReference>
<reference evidence="23 24" key="1">
    <citation type="journal article" date="2012" name="Eukaryot. Cell">
        <title>Draft genome sequence of Wickerhamomyces ciferrii NRRL Y-1031 F-60-10.</title>
        <authorList>
            <person name="Schneider J."/>
            <person name="Andrea H."/>
            <person name="Blom J."/>
            <person name="Jaenicke S."/>
            <person name="Ruckert C."/>
            <person name="Schorsch C."/>
            <person name="Szczepanowski R."/>
            <person name="Farwick M."/>
            <person name="Goesmann A."/>
            <person name="Puhler A."/>
            <person name="Schaffer S."/>
            <person name="Tauch A."/>
            <person name="Kohler T."/>
            <person name="Brinkrolf K."/>
        </authorList>
    </citation>
    <scope>NUCLEOTIDE SEQUENCE [LARGE SCALE GENOMIC DNA]</scope>
    <source>
        <strain evidence="24">ATCC 14091 / BCRC 22168 / CBS 111 / JCM 3599 / NBRC 0793 / NRRL Y-1031 F-60-10</strain>
    </source>
</reference>
<sequence length="672" mass="78363">MKLLLLVLFFIRLSSAIAESQKGSFHRIIIYSCETALYNYKFDCQGYQCRCTYTPFLGSIASCIDHYSPDPRTRSLAVQELVEFCGSNHGQRLSVDIVEGLIRNSSKWLQDPLSEGFNKDEVKYVPVLPLKNQLDLSLRDYKAFLGNFDFAQDYGIYLNYYWLLVLLYIGIWNRFKSKRFINKLIGEPIDSIRSNLTLPIIFNRHFQPFTYLFNLTSLLPSSSDALILLGYLILHTVYLFKNFDIYNENKIFNGNLIGQFIRYISDRSGVLSFAHLPIIILFAGRNNLLIKISKLSYSSFMIFHKWTARIMFIDAFIHTCGYYEIIISRGTLFKSLRKEYIQWGTVAIFIGLVILVQAIHNFRIAHYELFLILHIIFAAGFLITCWKHVETFGWKEWIYGACAFWALDRIIRIINLCKFGTPWANLKFISDETFIVKVSRPTNWKPFPGCFVYIHFLHWSMFWQSHPFTIVDSVLKDEEITIYIKAKDGLTQKVLNMIGHDNFQMRVALEGPYGNQSSLEQYQTALLIAGGNGIPGPFYHALELSTKPLLLKQRVKLIWVIRNIESLEWFEEELMKLCEFNIEIDIYITRNFNYQMSDTLPMIKKFSTFIKFYAGRANFNKILNDEFINSQGSIGIVTCGPPIMCDDIRSFTARNLRLSPYRIDLFEELQVW</sequence>
<evidence type="ECO:0000256" key="17">
    <source>
        <dbReference type="ARBA" id="ARBA00023136"/>
    </source>
</evidence>
<dbReference type="InterPro" id="IPR051410">
    <property type="entry name" value="Ferric/Cupric_Reductase"/>
</dbReference>
<organism evidence="23 24">
    <name type="scientific">Wickerhamomyces ciferrii (strain ATCC 14091 / BCRC 22168 / CBS 111 / JCM 3599 / NBRC 0793 / NRRL Y-1031 F-60-10)</name>
    <name type="common">Yeast</name>
    <name type="synonym">Pichia ciferrii</name>
    <dbReference type="NCBI Taxonomy" id="1206466"/>
    <lineage>
        <taxon>Eukaryota</taxon>
        <taxon>Fungi</taxon>
        <taxon>Dikarya</taxon>
        <taxon>Ascomycota</taxon>
        <taxon>Saccharomycotina</taxon>
        <taxon>Saccharomycetes</taxon>
        <taxon>Phaffomycetales</taxon>
        <taxon>Wickerhamomycetaceae</taxon>
        <taxon>Wickerhamomyces</taxon>
    </lineage>
</organism>
<dbReference type="PROSITE" id="PS51384">
    <property type="entry name" value="FAD_FR"/>
    <property type="match status" value="1"/>
</dbReference>
<evidence type="ECO:0000256" key="18">
    <source>
        <dbReference type="ARBA" id="ARBA00023180"/>
    </source>
</evidence>
<keyword evidence="12" id="KW-0249">Electron transport</keyword>
<dbReference type="PANTHER" id="PTHR32361">
    <property type="entry name" value="FERRIC/CUPRIC REDUCTASE TRANSMEMBRANE COMPONENT"/>
    <property type="match status" value="1"/>
</dbReference>
<keyword evidence="18" id="KW-0325">Glycoprotein</keyword>
<keyword evidence="9 20" id="KW-0812">Transmembrane</keyword>
<dbReference type="Pfam" id="PF08030">
    <property type="entry name" value="NAD_binding_6"/>
    <property type="match status" value="1"/>
</dbReference>
<dbReference type="AlphaFoldDB" id="K0KP15"/>
<dbReference type="InterPro" id="IPR013121">
    <property type="entry name" value="Fe_red_NAD-bd_6"/>
</dbReference>
<keyword evidence="11" id="KW-0521">NADP</keyword>
<comment type="similarity">
    <text evidence="3">Belongs to the ferric reductase (FRE) family.</text>
</comment>
<comment type="subcellular location">
    <subcellularLocation>
        <location evidence="2">Cell membrane</location>
        <topology evidence="2">Multi-pass membrane protein</topology>
    </subcellularLocation>
</comment>
<keyword evidence="15" id="KW-0408">Iron</keyword>
<dbReference type="InParanoid" id="K0KP15"/>
<keyword evidence="5" id="KW-0813">Transport</keyword>
<comment type="catalytic activity">
    <reaction evidence="19">
        <text>2 a Fe(II)-siderophore + NADP(+) + H(+) = 2 a Fe(III)-siderophore + NADPH</text>
        <dbReference type="Rhea" id="RHEA:28795"/>
        <dbReference type="Rhea" id="RHEA-COMP:11342"/>
        <dbReference type="Rhea" id="RHEA-COMP:11344"/>
        <dbReference type="ChEBI" id="CHEBI:15378"/>
        <dbReference type="ChEBI" id="CHEBI:29033"/>
        <dbReference type="ChEBI" id="CHEBI:29034"/>
        <dbReference type="ChEBI" id="CHEBI:57783"/>
        <dbReference type="ChEBI" id="CHEBI:58349"/>
        <dbReference type="EC" id="1.16.1.9"/>
    </reaction>
</comment>
<evidence type="ECO:0000256" key="12">
    <source>
        <dbReference type="ARBA" id="ARBA00022982"/>
    </source>
</evidence>
<feature type="transmembrane region" description="Helical" evidence="20">
    <location>
        <begin position="369"/>
        <end position="389"/>
    </location>
</feature>
<evidence type="ECO:0000313" key="23">
    <source>
        <dbReference type="EMBL" id="CCH47020.1"/>
    </source>
</evidence>
<feature type="chain" id="PRO_5003837800" description="ferric-chelate reductase (NADPH)" evidence="21">
    <location>
        <begin position="17"/>
        <end position="672"/>
    </location>
</feature>
<gene>
    <name evidence="23" type="ORF">BN7_6629</name>
</gene>
<evidence type="ECO:0000313" key="24">
    <source>
        <dbReference type="Proteomes" id="UP000009328"/>
    </source>
</evidence>
<keyword evidence="6" id="KW-1003">Cell membrane</keyword>
<evidence type="ECO:0000256" key="5">
    <source>
        <dbReference type="ARBA" id="ARBA00022448"/>
    </source>
</evidence>
<dbReference type="InterPro" id="IPR013130">
    <property type="entry name" value="Fe3_Rdtase_TM_dom"/>
</dbReference>
<evidence type="ECO:0000256" key="13">
    <source>
        <dbReference type="ARBA" id="ARBA00022989"/>
    </source>
</evidence>
<dbReference type="STRING" id="1206466.K0KP15"/>
<evidence type="ECO:0000256" key="11">
    <source>
        <dbReference type="ARBA" id="ARBA00022857"/>
    </source>
</evidence>
<evidence type="ECO:0000256" key="14">
    <source>
        <dbReference type="ARBA" id="ARBA00023002"/>
    </source>
</evidence>
<keyword evidence="7" id="KW-0479">Metal-binding</keyword>
<dbReference type="EMBL" id="CAIF01000299">
    <property type="protein sequence ID" value="CCH47020.1"/>
    <property type="molecule type" value="Genomic_DNA"/>
</dbReference>
<feature type="transmembrane region" description="Helical" evidence="20">
    <location>
        <begin position="310"/>
        <end position="328"/>
    </location>
</feature>
<comment type="caution">
    <text evidence="23">The sequence shown here is derived from an EMBL/GenBank/DDBJ whole genome shotgun (WGS) entry which is preliminary data.</text>
</comment>
<keyword evidence="7" id="KW-0349">Heme</keyword>
<dbReference type="GO" id="GO:0005886">
    <property type="term" value="C:plasma membrane"/>
    <property type="evidence" value="ECO:0007669"/>
    <property type="project" value="UniProtKB-SubCell"/>
</dbReference>
<evidence type="ECO:0000256" key="4">
    <source>
        <dbReference type="ARBA" id="ARBA00012668"/>
    </source>
</evidence>
<dbReference type="eggNOG" id="KOG0039">
    <property type="taxonomic scope" value="Eukaryota"/>
</dbReference>
<proteinExistence type="inferred from homology"/>
<dbReference type="GO" id="GO:0006879">
    <property type="term" value="P:intracellular iron ion homeostasis"/>
    <property type="evidence" value="ECO:0007669"/>
    <property type="project" value="TreeGrafter"/>
</dbReference>
<dbReference type="InterPro" id="IPR017938">
    <property type="entry name" value="Riboflavin_synthase-like_b-brl"/>
</dbReference>
<evidence type="ECO:0000256" key="19">
    <source>
        <dbReference type="ARBA" id="ARBA00048483"/>
    </source>
</evidence>
<dbReference type="InterPro" id="IPR017927">
    <property type="entry name" value="FAD-bd_FR_type"/>
</dbReference>
<dbReference type="GO" id="GO:0052851">
    <property type="term" value="F:ferric-chelate reductase (NADPH) activity"/>
    <property type="evidence" value="ECO:0007669"/>
    <property type="project" value="UniProtKB-EC"/>
</dbReference>
<evidence type="ECO:0000256" key="16">
    <source>
        <dbReference type="ARBA" id="ARBA00023065"/>
    </source>
</evidence>
<keyword evidence="21" id="KW-0732">Signal</keyword>
<dbReference type="Proteomes" id="UP000009328">
    <property type="component" value="Unassembled WGS sequence"/>
</dbReference>
<evidence type="ECO:0000256" key="6">
    <source>
        <dbReference type="ARBA" id="ARBA00022475"/>
    </source>
</evidence>
<evidence type="ECO:0000256" key="15">
    <source>
        <dbReference type="ARBA" id="ARBA00023004"/>
    </source>
</evidence>
<dbReference type="SFLD" id="SFLDG01168">
    <property type="entry name" value="Ferric_reductase_subgroup_(FRE"/>
    <property type="match status" value="1"/>
</dbReference>
<name>K0KP15_WICCF</name>
<dbReference type="EC" id="1.16.1.9" evidence="4"/>
<keyword evidence="16" id="KW-0406">Ion transport</keyword>
<accession>K0KP15</accession>
<keyword evidence="24" id="KW-1185">Reference proteome</keyword>